<proteinExistence type="inferred from homology"/>
<dbReference type="PRINTS" id="PR00080">
    <property type="entry name" value="SDRFAMILY"/>
</dbReference>
<gene>
    <name evidence="5" type="ORF">APY04_1828</name>
</gene>
<dbReference type="InterPro" id="IPR045313">
    <property type="entry name" value="CBR1-like"/>
</dbReference>
<keyword evidence="6" id="KW-1185">Reference proteome</keyword>
<dbReference type="CDD" id="cd05324">
    <property type="entry name" value="carb_red_PTCR-like_SDR_c"/>
    <property type="match status" value="1"/>
</dbReference>
<dbReference type="STRING" id="121290.APY04_1828"/>
<evidence type="ECO:0000256" key="2">
    <source>
        <dbReference type="ARBA" id="ARBA00022857"/>
    </source>
</evidence>
<reference evidence="5 6" key="1">
    <citation type="submission" date="2015-10" db="EMBL/GenBank/DDBJ databases">
        <title>Transcriptomic analysis of a linuron degrading triple-species bacterial consortium.</title>
        <authorList>
            <person name="Albers P."/>
        </authorList>
    </citation>
    <scope>NUCLEOTIDE SEQUENCE [LARGE SCALE GENOMIC DNA]</scope>
    <source>
        <strain evidence="5 6">WDL6</strain>
    </source>
</reference>
<keyword evidence="2" id="KW-0521">NADP</keyword>
<dbReference type="Gene3D" id="3.40.50.720">
    <property type="entry name" value="NAD(P)-binding Rossmann-like Domain"/>
    <property type="match status" value="1"/>
</dbReference>
<organism evidence="5 6">
    <name type="scientific">Hyphomicrobium sulfonivorans</name>
    <dbReference type="NCBI Taxonomy" id="121290"/>
    <lineage>
        <taxon>Bacteria</taxon>
        <taxon>Pseudomonadati</taxon>
        <taxon>Pseudomonadota</taxon>
        <taxon>Alphaproteobacteria</taxon>
        <taxon>Hyphomicrobiales</taxon>
        <taxon>Hyphomicrobiaceae</taxon>
        <taxon>Hyphomicrobium</taxon>
    </lineage>
</organism>
<comment type="similarity">
    <text evidence="1 4">Belongs to the short-chain dehydrogenases/reductases (SDR) family.</text>
</comment>
<evidence type="ECO:0000313" key="6">
    <source>
        <dbReference type="Proteomes" id="UP000059074"/>
    </source>
</evidence>
<dbReference type="Pfam" id="PF00106">
    <property type="entry name" value="adh_short"/>
    <property type="match status" value="1"/>
</dbReference>
<evidence type="ECO:0000256" key="4">
    <source>
        <dbReference type="RuleBase" id="RU000363"/>
    </source>
</evidence>
<name>A0A109BGH2_HYPSL</name>
<accession>A0A109BGH2</accession>
<dbReference type="InterPro" id="IPR036291">
    <property type="entry name" value="NAD(P)-bd_dom_sf"/>
</dbReference>
<dbReference type="PATRIC" id="fig|121290.4.peg.150"/>
<dbReference type="InterPro" id="IPR002347">
    <property type="entry name" value="SDR_fam"/>
</dbReference>
<dbReference type="PANTHER" id="PTHR43490">
    <property type="entry name" value="(+)-NEOMENTHOL DEHYDROGENASE"/>
    <property type="match status" value="1"/>
</dbReference>
<evidence type="ECO:0000313" key="5">
    <source>
        <dbReference type="EMBL" id="KWT68378.1"/>
    </source>
</evidence>
<dbReference type="SUPFAM" id="SSF51735">
    <property type="entry name" value="NAD(P)-binding Rossmann-fold domains"/>
    <property type="match status" value="1"/>
</dbReference>
<keyword evidence="3" id="KW-0560">Oxidoreductase</keyword>
<dbReference type="PRINTS" id="PR00081">
    <property type="entry name" value="GDHRDH"/>
</dbReference>
<protein>
    <submittedName>
        <fullName evidence="5">Putative short chain oxidoreductase</fullName>
    </submittedName>
</protein>
<dbReference type="Proteomes" id="UP000059074">
    <property type="component" value="Unassembled WGS sequence"/>
</dbReference>
<dbReference type="GO" id="GO:0016020">
    <property type="term" value="C:membrane"/>
    <property type="evidence" value="ECO:0007669"/>
    <property type="project" value="TreeGrafter"/>
</dbReference>
<comment type="caution">
    <text evidence="5">The sequence shown here is derived from an EMBL/GenBank/DDBJ whole genome shotgun (WGS) entry which is preliminary data.</text>
</comment>
<dbReference type="PANTHER" id="PTHR43490:SF99">
    <property type="entry name" value="SHORT-CHAIN DEHYDROGENASE_REDUCTASE"/>
    <property type="match status" value="1"/>
</dbReference>
<dbReference type="EMBL" id="LMTR01000058">
    <property type="protein sequence ID" value="KWT68378.1"/>
    <property type="molecule type" value="Genomic_DNA"/>
</dbReference>
<sequence length="231" mass="24097">MVTGANRGIGLEIVKQLSRGGMLAVLCSRDVEKGKQAASKLASEGLEPPVVALDVTDDASVANAVAEVMHLFGRIDVLVNNAAIQREGMTAEQASVLDVAPELALEVFNANTLGPLRLTKAVVPIMRQGGYGRIVNISSGAGQLAEMAAGFPSYRMSKAALNALTKVTAAELGPSPIKVNAMCPGWVRTDMGGPDATRSVEQGAETAIWLATLPDTGPTGGFFRDKTPIPW</sequence>
<evidence type="ECO:0000256" key="3">
    <source>
        <dbReference type="ARBA" id="ARBA00023002"/>
    </source>
</evidence>
<dbReference type="AlphaFoldDB" id="A0A109BGH2"/>
<dbReference type="GO" id="GO:0016616">
    <property type="term" value="F:oxidoreductase activity, acting on the CH-OH group of donors, NAD or NADP as acceptor"/>
    <property type="evidence" value="ECO:0007669"/>
    <property type="project" value="InterPro"/>
</dbReference>
<evidence type="ECO:0000256" key="1">
    <source>
        <dbReference type="ARBA" id="ARBA00006484"/>
    </source>
</evidence>